<accession>A0A8T1ZJQ0</accession>
<dbReference type="Proteomes" id="UP000694240">
    <property type="component" value="Chromosome 10"/>
</dbReference>
<dbReference type="InterPro" id="IPR026960">
    <property type="entry name" value="RVT-Znf"/>
</dbReference>
<name>A0A8T1ZJQ0_9BRAS</name>
<dbReference type="GO" id="GO:0003964">
    <property type="term" value="F:RNA-directed DNA polymerase activity"/>
    <property type="evidence" value="ECO:0007669"/>
    <property type="project" value="UniProtKB-KW"/>
</dbReference>
<reference evidence="2 3" key="1">
    <citation type="submission" date="2020-12" db="EMBL/GenBank/DDBJ databases">
        <title>Concerted genomic and epigenomic changes stabilize Arabidopsis allopolyploids.</title>
        <authorList>
            <person name="Chen Z."/>
        </authorList>
    </citation>
    <scope>NUCLEOTIDE SEQUENCE [LARGE SCALE GENOMIC DNA]</scope>
    <source>
        <strain evidence="2">Allo738</strain>
        <tissue evidence="2">Leaf</tissue>
    </source>
</reference>
<sequence>MEVIQGIQGLKVPSSEAGIDKVMWRHYPDDFRPEYSAASTWDQLRTHAATKEWSKVIWFPQTVPQFAFISWLAIKDRLTTGSRMRAWGDNQSCLFCREPDETRDHLFFACPYSFMVWIEVVGDMLRTEPDPDWDDTLQRLITHPYPRYDYILLRLCFKATIYYLWGERNERRHNNLYRTHSQLARTIERVIRSIIVSLRYYENKKLRGLIQRWFSSRQNH</sequence>
<gene>
    <name evidence="2" type="ORF">ISN45_Aa05g012750</name>
</gene>
<keyword evidence="2" id="KW-0548">Nucleotidyltransferase</keyword>
<keyword evidence="3" id="KW-1185">Reference proteome</keyword>
<dbReference type="EMBL" id="JAEFBK010000010">
    <property type="protein sequence ID" value="KAG7559687.1"/>
    <property type="molecule type" value="Genomic_DNA"/>
</dbReference>
<proteinExistence type="predicted"/>
<evidence type="ECO:0000313" key="2">
    <source>
        <dbReference type="EMBL" id="KAG7559687.1"/>
    </source>
</evidence>
<keyword evidence="2" id="KW-0808">Transferase</keyword>
<evidence type="ECO:0000259" key="1">
    <source>
        <dbReference type="Pfam" id="PF13966"/>
    </source>
</evidence>
<organism evidence="2 3">
    <name type="scientific">Arabidopsis thaliana x Arabidopsis arenosa</name>
    <dbReference type="NCBI Taxonomy" id="1240361"/>
    <lineage>
        <taxon>Eukaryota</taxon>
        <taxon>Viridiplantae</taxon>
        <taxon>Streptophyta</taxon>
        <taxon>Embryophyta</taxon>
        <taxon>Tracheophyta</taxon>
        <taxon>Spermatophyta</taxon>
        <taxon>Magnoliopsida</taxon>
        <taxon>eudicotyledons</taxon>
        <taxon>Gunneridae</taxon>
        <taxon>Pentapetalae</taxon>
        <taxon>rosids</taxon>
        <taxon>malvids</taxon>
        <taxon>Brassicales</taxon>
        <taxon>Brassicaceae</taxon>
        <taxon>Camelineae</taxon>
        <taxon>Arabidopsis</taxon>
    </lineage>
</organism>
<protein>
    <submittedName>
        <fullName evidence="2">Reverse transcriptase zinc-binding domain</fullName>
    </submittedName>
</protein>
<dbReference type="AlphaFoldDB" id="A0A8T1ZJQ0"/>
<dbReference type="PANTHER" id="PTHR33116:SF78">
    <property type="entry name" value="OS12G0587133 PROTEIN"/>
    <property type="match status" value="1"/>
</dbReference>
<feature type="domain" description="Reverse transcriptase zinc-binding" evidence="1">
    <location>
        <begin position="35"/>
        <end position="117"/>
    </location>
</feature>
<evidence type="ECO:0000313" key="3">
    <source>
        <dbReference type="Proteomes" id="UP000694240"/>
    </source>
</evidence>
<dbReference type="Pfam" id="PF13966">
    <property type="entry name" value="zf-RVT"/>
    <property type="match status" value="1"/>
</dbReference>
<comment type="caution">
    <text evidence="2">The sequence shown here is derived from an EMBL/GenBank/DDBJ whole genome shotgun (WGS) entry which is preliminary data.</text>
</comment>
<dbReference type="PANTHER" id="PTHR33116">
    <property type="entry name" value="REVERSE TRANSCRIPTASE ZINC-BINDING DOMAIN-CONTAINING PROTEIN-RELATED-RELATED"/>
    <property type="match status" value="1"/>
</dbReference>
<keyword evidence="2" id="KW-0695">RNA-directed DNA polymerase</keyword>